<dbReference type="AlphaFoldDB" id="A0AAP0F387"/>
<reference evidence="1 2" key="1">
    <citation type="submission" date="2024-01" db="EMBL/GenBank/DDBJ databases">
        <title>Genome assemblies of Stephania.</title>
        <authorList>
            <person name="Yang L."/>
        </authorList>
    </citation>
    <scope>NUCLEOTIDE SEQUENCE [LARGE SCALE GENOMIC DNA]</scope>
    <source>
        <strain evidence="1">JXDWG</strain>
        <tissue evidence="1">Leaf</tissue>
    </source>
</reference>
<organism evidence="1 2">
    <name type="scientific">Stephania cephalantha</name>
    <dbReference type="NCBI Taxonomy" id="152367"/>
    <lineage>
        <taxon>Eukaryota</taxon>
        <taxon>Viridiplantae</taxon>
        <taxon>Streptophyta</taxon>
        <taxon>Embryophyta</taxon>
        <taxon>Tracheophyta</taxon>
        <taxon>Spermatophyta</taxon>
        <taxon>Magnoliopsida</taxon>
        <taxon>Ranunculales</taxon>
        <taxon>Menispermaceae</taxon>
        <taxon>Menispermoideae</taxon>
        <taxon>Cissampelideae</taxon>
        <taxon>Stephania</taxon>
    </lineage>
</organism>
<gene>
    <name evidence="1" type="ORF">Scep_025072</name>
</gene>
<comment type="caution">
    <text evidence="1">The sequence shown here is derived from an EMBL/GenBank/DDBJ whole genome shotgun (WGS) entry which is preliminary data.</text>
</comment>
<protein>
    <submittedName>
        <fullName evidence="1">Uncharacterized protein</fullName>
    </submittedName>
</protein>
<evidence type="ECO:0000313" key="1">
    <source>
        <dbReference type="EMBL" id="KAK9101642.1"/>
    </source>
</evidence>
<accession>A0AAP0F387</accession>
<dbReference type="Proteomes" id="UP001419268">
    <property type="component" value="Unassembled WGS sequence"/>
</dbReference>
<name>A0AAP0F387_9MAGN</name>
<keyword evidence="2" id="KW-1185">Reference proteome</keyword>
<dbReference type="EMBL" id="JBBNAG010000010">
    <property type="protein sequence ID" value="KAK9101642.1"/>
    <property type="molecule type" value="Genomic_DNA"/>
</dbReference>
<sequence length="51" mass="5682">MTMYALRTSWLVECSFYPQTPSSSRSGFISYAAALPDTNQPLQLLHSSAQK</sequence>
<proteinExistence type="predicted"/>
<evidence type="ECO:0000313" key="2">
    <source>
        <dbReference type="Proteomes" id="UP001419268"/>
    </source>
</evidence>